<reference evidence="5" key="1">
    <citation type="submission" date="2020-06" db="EMBL/GenBank/DDBJ databases">
        <authorList>
            <person name="Li T."/>
            <person name="Hu X."/>
            <person name="Zhang T."/>
            <person name="Song X."/>
            <person name="Zhang H."/>
            <person name="Dai N."/>
            <person name="Sheng W."/>
            <person name="Hou X."/>
            <person name="Wei L."/>
        </authorList>
    </citation>
    <scope>NUCLEOTIDE SEQUENCE</scope>
    <source>
        <strain evidence="5">KEN8</strain>
        <tissue evidence="5">Leaf</tissue>
    </source>
</reference>
<dbReference type="InterPro" id="IPR036397">
    <property type="entry name" value="RNaseH_sf"/>
</dbReference>
<dbReference type="GO" id="GO:0015074">
    <property type="term" value="P:DNA integration"/>
    <property type="evidence" value="ECO:0007669"/>
    <property type="project" value="InterPro"/>
</dbReference>
<feature type="compositionally biased region" description="Polar residues" evidence="3">
    <location>
        <begin position="195"/>
        <end position="206"/>
    </location>
</feature>
<protein>
    <submittedName>
        <fullName evidence="5">Retrovirus-related Pol polyprotein from transposon RE2</fullName>
    </submittedName>
</protein>
<keyword evidence="2" id="KW-0378">Hydrolase</keyword>
<dbReference type="PANTHER" id="PTHR42648">
    <property type="entry name" value="TRANSPOSASE, PUTATIVE-RELATED"/>
    <property type="match status" value="1"/>
</dbReference>
<evidence type="ECO:0000256" key="2">
    <source>
        <dbReference type="ARBA" id="ARBA00022801"/>
    </source>
</evidence>
<dbReference type="PANTHER" id="PTHR42648:SF27">
    <property type="entry name" value="RNA-DIRECTED DNA POLYMERASE"/>
    <property type="match status" value="1"/>
</dbReference>
<evidence type="ECO:0000313" key="5">
    <source>
        <dbReference type="EMBL" id="KAL0368335.1"/>
    </source>
</evidence>
<dbReference type="GO" id="GO:0046872">
    <property type="term" value="F:metal ion binding"/>
    <property type="evidence" value="ECO:0007669"/>
    <property type="project" value="UniProtKB-KW"/>
</dbReference>
<feature type="domain" description="Integrase catalytic" evidence="4">
    <location>
        <begin position="1"/>
        <end position="147"/>
    </location>
</feature>
<gene>
    <name evidence="5" type="ORF">Scaly_1052400</name>
</gene>
<dbReference type="PROSITE" id="PS50994">
    <property type="entry name" value="INTEGRASE"/>
    <property type="match status" value="1"/>
</dbReference>
<accession>A0AAW2QLE3</accession>
<proteinExistence type="predicted"/>
<reference evidence="5" key="2">
    <citation type="journal article" date="2024" name="Plant">
        <title>Genomic evolution and insights into agronomic trait innovations of Sesamum species.</title>
        <authorList>
            <person name="Miao H."/>
            <person name="Wang L."/>
            <person name="Qu L."/>
            <person name="Liu H."/>
            <person name="Sun Y."/>
            <person name="Le M."/>
            <person name="Wang Q."/>
            <person name="Wei S."/>
            <person name="Zheng Y."/>
            <person name="Lin W."/>
            <person name="Duan Y."/>
            <person name="Cao H."/>
            <person name="Xiong S."/>
            <person name="Wang X."/>
            <person name="Wei L."/>
            <person name="Li C."/>
            <person name="Ma Q."/>
            <person name="Ju M."/>
            <person name="Zhao R."/>
            <person name="Li G."/>
            <person name="Mu C."/>
            <person name="Tian Q."/>
            <person name="Mei H."/>
            <person name="Zhang T."/>
            <person name="Gao T."/>
            <person name="Zhang H."/>
        </authorList>
    </citation>
    <scope>NUCLEOTIDE SEQUENCE</scope>
    <source>
        <strain evidence="5">KEN8</strain>
    </source>
</reference>
<dbReference type="GO" id="GO:0003676">
    <property type="term" value="F:nucleic acid binding"/>
    <property type="evidence" value="ECO:0007669"/>
    <property type="project" value="InterPro"/>
</dbReference>
<evidence type="ECO:0000256" key="1">
    <source>
        <dbReference type="ARBA" id="ARBA00022723"/>
    </source>
</evidence>
<dbReference type="Pfam" id="PF07727">
    <property type="entry name" value="RVT_2"/>
    <property type="match status" value="1"/>
</dbReference>
<feature type="region of interest" description="Disordered" evidence="3">
    <location>
        <begin position="191"/>
        <end position="211"/>
    </location>
</feature>
<dbReference type="Gene3D" id="3.30.420.10">
    <property type="entry name" value="Ribonuclease H-like superfamily/Ribonuclease H"/>
    <property type="match status" value="1"/>
</dbReference>
<name>A0AAW2QLE3_9LAMI</name>
<dbReference type="InterPro" id="IPR012337">
    <property type="entry name" value="RNaseH-like_sf"/>
</dbReference>
<dbReference type="SUPFAM" id="SSF53098">
    <property type="entry name" value="Ribonuclease H-like"/>
    <property type="match status" value="1"/>
</dbReference>
<dbReference type="EMBL" id="JACGWM010000006">
    <property type="protein sequence ID" value="KAL0368335.1"/>
    <property type="molecule type" value="Genomic_DNA"/>
</dbReference>
<evidence type="ECO:0000259" key="4">
    <source>
        <dbReference type="PROSITE" id="PS50994"/>
    </source>
</evidence>
<dbReference type="InterPro" id="IPR013103">
    <property type="entry name" value="RVT_2"/>
</dbReference>
<keyword evidence="1" id="KW-0479">Metal-binding</keyword>
<comment type="caution">
    <text evidence="5">The sequence shown here is derived from an EMBL/GenBank/DDBJ whole genome shotgun (WGS) entry which is preliminary data.</text>
</comment>
<sequence length="330" mass="36935">MVTLEAWHVHHKSGPVKLEYVTRMVSFKKRIPPLSICDRGIFYALGDASMLYKTMAIVIGRIGKRVVLTSAIIAGARKKQKAKTPQLNGVAERRNQALLDMVRSMMSFIELPPSFWGYALETAAKLLNMAPSKAIPHTPYEIWHGKPASYKYLGVLDSPAYIKRLVGDKLDSRSSLCRFPEDNRQDEVLLEESSETPQQNDATSFEPSIPTDGVQVLCKSTRESQPPERYRFIGLTSQLHNDLRTYGEAMLDIDLDKWLEAMKSEMNSRVQIKFGLVDPPKGANPVGEVTTFKAKLVAKGYTQRPGVDFEETYSPVAMAKSMQILLPIAA</sequence>
<dbReference type="InterPro" id="IPR001584">
    <property type="entry name" value="Integrase_cat-core"/>
</dbReference>
<dbReference type="GO" id="GO:0016787">
    <property type="term" value="F:hydrolase activity"/>
    <property type="evidence" value="ECO:0007669"/>
    <property type="project" value="UniProtKB-KW"/>
</dbReference>
<organism evidence="5">
    <name type="scientific">Sesamum calycinum</name>
    <dbReference type="NCBI Taxonomy" id="2727403"/>
    <lineage>
        <taxon>Eukaryota</taxon>
        <taxon>Viridiplantae</taxon>
        <taxon>Streptophyta</taxon>
        <taxon>Embryophyta</taxon>
        <taxon>Tracheophyta</taxon>
        <taxon>Spermatophyta</taxon>
        <taxon>Magnoliopsida</taxon>
        <taxon>eudicotyledons</taxon>
        <taxon>Gunneridae</taxon>
        <taxon>Pentapetalae</taxon>
        <taxon>asterids</taxon>
        <taxon>lamiids</taxon>
        <taxon>Lamiales</taxon>
        <taxon>Pedaliaceae</taxon>
        <taxon>Sesamum</taxon>
    </lineage>
</organism>
<dbReference type="InterPro" id="IPR039537">
    <property type="entry name" value="Retrotran_Ty1/copia-like"/>
</dbReference>
<evidence type="ECO:0000256" key="3">
    <source>
        <dbReference type="SAM" id="MobiDB-lite"/>
    </source>
</evidence>
<dbReference type="AlphaFoldDB" id="A0AAW2QLE3"/>